<name>A0A200QA88_MACCD</name>
<evidence type="ECO:0000313" key="2">
    <source>
        <dbReference type="Proteomes" id="UP000195402"/>
    </source>
</evidence>
<dbReference type="InterPro" id="IPR032675">
    <property type="entry name" value="LRR_dom_sf"/>
</dbReference>
<proteinExistence type="predicted"/>
<protein>
    <recommendedName>
        <fullName evidence="3">Leucine-rich repeat</fullName>
    </recommendedName>
</protein>
<dbReference type="EMBL" id="MVGT01002614">
    <property type="protein sequence ID" value="OVA07361.1"/>
    <property type="molecule type" value="Genomic_DNA"/>
</dbReference>
<sequence length="265" mass="30903">MRGLEEFDLGVNVEGGGGKRGEIIIMPRLNEVNIRNCHKLKTLRVLSKLQSLQVLLLNQLTSLEEFKTIVMVEGGEDYIIFPSLLSLDIRFCPKLNSLQQLQYLPKLNELDILYCPSLFQLPTSPHLTSLRISHSSNPSPLQGLAGLQNLQQLYFMYCSLSCIPEDLRHLTALQMLHIEDDERWELRPNCIDEEEEAWNVMSHIPKIIIMGRWYELISQITPAGRQHYCTIMTTQKQRMMECKAQEFTELYYFYRRDFLKSMKSE</sequence>
<dbReference type="STRING" id="56857.A0A200QA88"/>
<dbReference type="Proteomes" id="UP000195402">
    <property type="component" value="Unassembled WGS sequence"/>
</dbReference>
<dbReference type="SUPFAM" id="SSF52058">
    <property type="entry name" value="L domain-like"/>
    <property type="match status" value="1"/>
</dbReference>
<comment type="caution">
    <text evidence="1">The sequence shown here is derived from an EMBL/GenBank/DDBJ whole genome shotgun (WGS) entry which is preliminary data.</text>
</comment>
<dbReference type="OrthoDB" id="851662at2759"/>
<organism evidence="1 2">
    <name type="scientific">Macleaya cordata</name>
    <name type="common">Five-seeded plume-poppy</name>
    <name type="synonym">Bocconia cordata</name>
    <dbReference type="NCBI Taxonomy" id="56857"/>
    <lineage>
        <taxon>Eukaryota</taxon>
        <taxon>Viridiplantae</taxon>
        <taxon>Streptophyta</taxon>
        <taxon>Embryophyta</taxon>
        <taxon>Tracheophyta</taxon>
        <taxon>Spermatophyta</taxon>
        <taxon>Magnoliopsida</taxon>
        <taxon>Ranunculales</taxon>
        <taxon>Papaveraceae</taxon>
        <taxon>Papaveroideae</taxon>
        <taxon>Macleaya</taxon>
    </lineage>
</organism>
<dbReference type="Gene3D" id="3.80.10.10">
    <property type="entry name" value="Ribonuclease Inhibitor"/>
    <property type="match status" value="2"/>
</dbReference>
<dbReference type="AlphaFoldDB" id="A0A200QA88"/>
<gene>
    <name evidence="1" type="ORF">BVC80_1605g54</name>
</gene>
<evidence type="ECO:0000313" key="1">
    <source>
        <dbReference type="EMBL" id="OVA07361.1"/>
    </source>
</evidence>
<accession>A0A200QA88</accession>
<dbReference type="PANTHER" id="PTHR36766">
    <property type="entry name" value="PLANT BROAD-SPECTRUM MILDEW RESISTANCE PROTEIN RPW8"/>
    <property type="match status" value="1"/>
</dbReference>
<dbReference type="InParanoid" id="A0A200QA88"/>
<reference evidence="1 2" key="1">
    <citation type="journal article" date="2017" name="Mol. Plant">
        <title>The Genome of Medicinal Plant Macleaya cordata Provides New Insights into Benzylisoquinoline Alkaloids Metabolism.</title>
        <authorList>
            <person name="Liu X."/>
            <person name="Liu Y."/>
            <person name="Huang P."/>
            <person name="Ma Y."/>
            <person name="Qing Z."/>
            <person name="Tang Q."/>
            <person name="Cao H."/>
            <person name="Cheng P."/>
            <person name="Zheng Y."/>
            <person name="Yuan Z."/>
            <person name="Zhou Y."/>
            <person name="Liu J."/>
            <person name="Tang Z."/>
            <person name="Zhuo Y."/>
            <person name="Zhang Y."/>
            <person name="Yu L."/>
            <person name="Huang J."/>
            <person name="Yang P."/>
            <person name="Peng Q."/>
            <person name="Zhang J."/>
            <person name="Jiang W."/>
            <person name="Zhang Z."/>
            <person name="Lin K."/>
            <person name="Ro D.K."/>
            <person name="Chen X."/>
            <person name="Xiong X."/>
            <person name="Shang Y."/>
            <person name="Huang S."/>
            <person name="Zeng J."/>
        </authorList>
    </citation>
    <scope>NUCLEOTIDE SEQUENCE [LARGE SCALE GENOMIC DNA]</scope>
    <source>
        <strain evidence="2">cv. BLH2017</strain>
        <tissue evidence="1">Root</tissue>
    </source>
</reference>
<dbReference type="PANTHER" id="PTHR36766:SF30">
    <property type="entry name" value="TIR-NBS TYPE DISEASE RESISTANCE PROTEIN-RELATED"/>
    <property type="match status" value="1"/>
</dbReference>
<keyword evidence="2" id="KW-1185">Reference proteome</keyword>
<evidence type="ECO:0008006" key="3">
    <source>
        <dbReference type="Google" id="ProtNLM"/>
    </source>
</evidence>